<dbReference type="InterPro" id="IPR051911">
    <property type="entry name" value="SDR_oxidoreductase"/>
</dbReference>
<evidence type="ECO:0000259" key="2">
    <source>
        <dbReference type="SMART" id="SM00822"/>
    </source>
</evidence>
<comment type="similarity">
    <text evidence="1">Belongs to the short-chain dehydrogenases/reductases (SDR) family.</text>
</comment>
<reference evidence="4" key="1">
    <citation type="submission" date="2018-12" db="EMBL/GenBank/DDBJ databases">
        <title>Tengunoibacter tsumagoiensis gen. nov., sp. nov., Dictyobacter kobayashii sp. nov., D. alpinus sp. nov., and D. joshuensis sp. nov. and description of Dictyobacteraceae fam. nov. within the order Ktedonobacterales isolated from Tengu-no-mugimeshi.</title>
        <authorList>
            <person name="Wang C.M."/>
            <person name="Zheng Y."/>
            <person name="Sakai Y."/>
            <person name="Toyoda A."/>
            <person name="Minakuchi Y."/>
            <person name="Abe K."/>
            <person name="Yokota A."/>
            <person name="Yabe S."/>
        </authorList>
    </citation>
    <scope>NUCLEOTIDE SEQUENCE [LARGE SCALE GENOMIC DNA]</scope>
    <source>
        <strain evidence="4">S-27</strain>
    </source>
</reference>
<dbReference type="PROSITE" id="PS00061">
    <property type="entry name" value="ADH_SHORT"/>
    <property type="match status" value="1"/>
</dbReference>
<dbReference type="PRINTS" id="PR00081">
    <property type="entry name" value="GDHRDH"/>
</dbReference>
<dbReference type="InterPro" id="IPR002347">
    <property type="entry name" value="SDR_fam"/>
</dbReference>
<keyword evidence="4" id="KW-1185">Reference proteome</keyword>
<gene>
    <name evidence="3" type="ORF">KDAU_51690</name>
</gene>
<dbReference type="Gene3D" id="3.40.50.720">
    <property type="entry name" value="NAD(P)-binding Rossmann-like Domain"/>
    <property type="match status" value="1"/>
</dbReference>
<evidence type="ECO:0000313" key="3">
    <source>
        <dbReference type="EMBL" id="GCE07840.1"/>
    </source>
</evidence>
<organism evidence="3 4">
    <name type="scientific">Dictyobacter aurantiacus</name>
    <dbReference type="NCBI Taxonomy" id="1936993"/>
    <lineage>
        <taxon>Bacteria</taxon>
        <taxon>Bacillati</taxon>
        <taxon>Chloroflexota</taxon>
        <taxon>Ktedonobacteria</taxon>
        <taxon>Ktedonobacterales</taxon>
        <taxon>Dictyobacteraceae</taxon>
        <taxon>Dictyobacter</taxon>
    </lineage>
</organism>
<dbReference type="PANTHER" id="PTHR43976">
    <property type="entry name" value="SHORT CHAIN DEHYDROGENASE"/>
    <property type="match status" value="1"/>
</dbReference>
<proteinExistence type="inferred from homology"/>
<dbReference type="AlphaFoldDB" id="A0A401ZLY8"/>
<dbReference type="CDD" id="cd05374">
    <property type="entry name" value="17beta-HSD-like_SDR_c"/>
    <property type="match status" value="1"/>
</dbReference>
<dbReference type="Pfam" id="PF00106">
    <property type="entry name" value="adh_short"/>
    <property type="match status" value="1"/>
</dbReference>
<sequence>MAQANSPLVILVTGAATGIGQLTAHSLARAGHTVYASMRNITTRNATRAQAERDYAQSHRVDLHVVELDVTSQESANQAVQTVLEEQGHIDAVLHNAGHLMVGYVEAFTAEEITHLFDTNALGVVRVNRAVLPHLRERGTGLLLYTGSTTSVVVPPFLGPYVASKMAMDGLAQTTAYEVSQFGIETCIVMPGPFTQGTEHFPDATRPADTATMGAYARLDGMVARNEEATSNLFTPGVDANPQAVADEIVRIVGLPTGSRPFRSVVDFSNAHVEEGNALLWKLQADFLDRMGFANLLHPVIR</sequence>
<accession>A0A401ZLY8</accession>
<dbReference type="SUPFAM" id="SSF51735">
    <property type="entry name" value="NAD(P)-binding Rossmann-fold domains"/>
    <property type="match status" value="1"/>
</dbReference>
<name>A0A401ZLY8_9CHLR</name>
<comment type="caution">
    <text evidence="3">The sequence shown here is derived from an EMBL/GenBank/DDBJ whole genome shotgun (WGS) entry which is preliminary data.</text>
</comment>
<dbReference type="OrthoDB" id="9808814at2"/>
<dbReference type="EMBL" id="BIFQ01000002">
    <property type="protein sequence ID" value="GCE07840.1"/>
    <property type="molecule type" value="Genomic_DNA"/>
</dbReference>
<dbReference type="RefSeq" id="WP_126599951.1">
    <property type="nucleotide sequence ID" value="NZ_BIFQ01000002.1"/>
</dbReference>
<dbReference type="InterPro" id="IPR020904">
    <property type="entry name" value="Sc_DH/Rdtase_CS"/>
</dbReference>
<dbReference type="Proteomes" id="UP000287224">
    <property type="component" value="Unassembled WGS sequence"/>
</dbReference>
<dbReference type="InterPro" id="IPR057326">
    <property type="entry name" value="KR_dom"/>
</dbReference>
<protein>
    <submittedName>
        <fullName evidence="3">Short-chain dehydrogenase/reductase</fullName>
    </submittedName>
</protein>
<evidence type="ECO:0000313" key="4">
    <source>
        <dbReference type="Proteomes" id="UP000287224"/>
    </source>
</evidence>
<dbReference type="InterPro" id="IPR036291">
    <property type="entry name" value="NAD(P)-bd_dom_sf"/>
</dbReference>
<feature type="domain" description="Ketoreductase" evidence="2">
    <location>
        <begin position="8"/>
        <end position="187"/>
    </location>
</feature>
<dbReference type="PANTHER" id="PTHR43976:SF9">
    <property type="entry name" value="OXIDOREDUCTASE"/>
    <property type="match status" value="1"/>
</dbReference>
<dbReference type="SMART" id="SM00822">
    <property type="entry name" value="PKS_KR"/>
    <property type="match status" value="1"/>
</dbReference>
<evidence type="ECO:0000256" key="1">
    <source>
        <dbReference type="ARBA" id="ARBA00006484"/>
    </source>
</evidence>